<proteinExistence type="predicted"/>
<dbReference type="InterPro" id="IPR011055">
    <property type="entry name" value="Dup_hybrid_motif"/>
</dbReference>
<evidence type="ECO:0000259" key="2">
    <source>
        <dbReference type="PROSITE" id="PS51109"/>
    </source>
</evidence>
<dbReference type="SMART" id="SM01208">
    <property type="entry name" value="G5"/>
    <property type="match status" value="1"/>
</dbReference>
<keyword evidence="5" id="KW-1185">Reference proteome</keyword>
<gene>
    <name evidence="4" type="ORF">ACFFH4_20175</name>
</gene>
<dbReference type="Gene3D" id="3.10.350.10">
    <property type="entry name" value="LysM domain"/>
    <property type="match status" value="1"/>
</dbReference>
<dbReference type="InterPro" id="IPR011098">
    <property type="entry name" value="G5_dom"/>
</dbReference>
<dbReference type="InterPro" id="IPR018392">
    <property type="entry name" value="LysM"/>
</dbReference>
<dbReference type="PROSITE" id="PS51109">
    <property type="entry name" value="G5"/>
    <property type="match status" value="1"/>
</dbReference>
<dbReference type="SUPFAM" id="SSF51261">
    <property type="entry name" value="Duplicated hybrid motif"/>
    <property type="match status" value="1"/>
</dbReference>
<name>A0ABV6NKG1_9BACI</name>
<dbReference type="RefSeq" id="WP_273842761.1">
    <property type="nucleotide sequence ID" value="NZ_JAQQWT010000005.1"/>
</dbReference>
<comment type="caution">
    <text evidence="4">The sequence shown here is derived from an EMBL/GenBank/DDBJ whole genome shotgun (WGS) entry which is preliminary data.</text>
</comment>
<dbReference type="Pfam" id="PF07501">
    <property type="entry name" value="G5"/>
    <property type="match status" value="1"/>
</dbReference>
<evidence type="ECO:0000313" key="4">
    <source>
        <dbReference type="EMBL" id="MFC0561267.1"/>
    </source>
</evidence>
<dbReference type="Gene3D" id="2.20.230.10">
    <property type="entry name" value="Resuscitation-promoting factor rpfb"/>
    <property type="match status" value="1"/>
</dbReference>
<dbReference type="CDD" id="cd00118">
    <property type="entry name" value="LysM"/>
    <property type="match status" value="1"/>
</dbReference>
<dbReference type="PANTHER" id="PTHR21666:SF270">
    <property type="entry name" value="MUREIN HYDROLASE ACTIVATOR ENVC"/>
    <property type="match status" value="1"/>
</dbReference>
<dbReference type="CDD" id="cd12797">
    <property type="entry name" value="M23_peptidase"/>
    <property type="match status" value="1"/>
</dbReference>
<feature type="domain" description="G5" evidence="2">
    <location>
        <begin position="269"/>
        <end position="349"/>
    </location>
</feature>
<dbReference type="PROSITE" id="PS51782">
    <property type="entry name" value="LYSM"/>
    <property type="match status" value="1"/>
</dbReference>
<feature type="domain" description="LysM" evidence="3">
    <location>
        <begin position="217"/>
        <end position="262"/>
    </location>
</feature>
<dbReference type="SUPFAM" id="SSF54106">
    <property type="entry name" value="LysM domain"/>
    <property type="match status" value="1"/>
</dbReference>
<keyword evidence="1" id="KW-0732">Signal</keyword>
<dbReference type="SMART" id="SM00257">
    <property type="entry name" value="LysM"/>
    <property type="match status" value="1"/>
</dbReference>
<dbReference type="InterPro" id="IPR036779">
    <property type="entry name" value="LysM_dom_sf"/>
</dbReference>
<dbReference type="Proteomes" id="UP001589833">
    <property type="component" value="Unassembled WGS sequence"/>
</dbReference>
<organism evidence="4 5">
    <name type="scientific">Halalkalibacter alkalisediminis</name>
    <dbReference type="NCBI Taxonomy" id="935616"/>
    <lineage>
        <taxon>Bacteria</taxon>
        <taxon>Bacillati</taxon>
        <taxon>Bacillota</taxon>
        <taxon>Bacilli</taxon>
        <taxon>Bacillales</taxon>
        <taxon>Bacillaceae</taxon>
        <taxon>Halalkalibacter</taxon>
    </lineage>
</organism>
<dbReference type="InterPro" id="IPR050570">
    <property type="entry name" value="Cell_wall_metabolism_enzyme"/>
</dbReference>
<protein>
    <submittedName>
        <fullName evidence="4">Peptidoglycan DD-metalloendopeptidase family protein</fullName>
    </submittedName>
</protein>
<accession>A0ABV6NKG1</accession>
<evidence type="ECO:0000256" key="1">
    <source>
        <dbReference type="ARBA" id="ARBA00022729"/>
    </source>
</evidence>
<sequence>MNRSSLYNSIPPNKYLQTSIAILFLTFVFGAYATFASAENKPSVHTIYHVYINNEHIGSLLDDQPVYSYMDELLETSGELFPDLTLQVAEKVKIIPEFVFTEGNDDEHVLEALQDKLTVEAESMALMINEKPAVYLASEEDVKEVMELLITQYMDEKRYEQFLEGLDESTLDVGETLVTDVTLTEDITEDLTLIAPDQILSVKDAIKKLNKGVLEEKPYQVKEGDVLGSIASAHDLTTAKLLELNQDLNADSVIRVGQKLQVTAYQPLVEVLSTHLSKVEEEIAFETEIKEDDSMWKGENKVTQEGQTGSQVTTYETTQKNGNTVKREVVSEEVTKEPVKKIIKKGTKEMPSRGSGQLGWPAVGGYISSYQGNRWGRFHKGIDIARPSNYNILAADNGKVVSASYQGGYGNLVRINHNNGMETLYAHLASIDVKVGQTVTKGQKIGVMGATGNSTGIHLHFEVYENGQLKNPMHYLK</sequence>
<dbReference type="EMBL" id="JBHLTR010000054">
    <property type="protein sequence ID" value="MFC0561267.1"/>
    <property type="molecule type" value="Genomic_DNA"/>
</dbReference>
<dbReference type="PANTHER" id="PTHR21666">
    <property type="entry name" value="PEPTIDASE-RELATED"/>
    <property type="match status" value="1"/>
</dbReference>
<dbReference type="Pfam" id="PF01551">
    <property type="entry name" value="Peptidase_M23"/>
    <property type="match status" value="1"/>
</dbReference>
<dbReference type="Gene3D" id="2.70.70.10">
    <property type="entry name" value="Glucose Permease (Domain IIA)"/>
    <property type="match status" value="1"/>
</dbReference>
<evidence type="ECO:0000259" key="3">
    <source>
        <dbReference type="PROSITE" id="PS51782"/>
    </source>
</evidence>
<dbReference type="Pfam" id="PF01476">
    <property type="entry name" value="LysM"/>
    <property type="match status" value="1"/>
</dbReference>
<reference evidence="4 5" key="1">
    <citation type="submission" date="2024-09" db="EMBL/GenBank/DDBJ databases">
        <authorList>
            <person name="Sun Q."/>
            <person name="Mori K."/>
        </authorList>
    </citation>
    <scope>NUCLEOTIDE SEQUENCE [LARGE SCALE GENOMIC DNA]</scope>
    <source>
        <strain evidence="4 5">NCAIM B.02301</strain>
    </source>
</reference>
<evidence type="ECO:0000313" key="5">
    <source>
        <dbReference type="Proteomes" id="UP001589833"/>
    </source>
</evidence>
<dbReference type="InterPro" id="IPR016047">
    <property type="entry name" value="M23ase_b-sheet_dom"/>
</dbReference>